<dbReference type="PANTHER" id="PTHR30043:SF1">
    <property type="entry name" value="ABC TRANSPORT SYSTEM PERMEASE PROTEIN P69"/>
    <property type="match status" value="1"/>
</dbReference>
<evidence type="ECO:0000256" key="5">
    <source>
        <dbReference type="ARBA" id="ARBA00022989"/>
    </source>
</evidence>
<keyword evidence="3" id="KW-1003">Cell membrane</keyword>
<feature type="transmembrane region" description="Helical" evidence="7">
    <location>
        <begin position="7"/>
        <end position="26"/>
    </location>
</feature>
<keyword evidence="10" id="KW-1185">Reference proteome</keyword>
<evidence type="ECO:0000256" key="4">
    <source>
        <dbReference type="ARBA" id="ARBA00022692"/>
    </source>
</evidence>
<dbReference type="Pfam" id="PF00528">
    <property type="entry name" value="BPD_transp_1"/>
    <property type="match status" value="1"/>
</dbReference>
<protein>
    <submittedName>
        <fullName evidence="9">Phosphonate ABC transporter, permease protein PhnE</fullName>
    </submittedName>
</protein>
<dbReference type="Gene3D" id="1.10.3720.10">
    <property type="entry name" value="MetI-like"/>
    <property type="match status" value="1"/>
</dbReference>
<dbReference type="NCBIfam" id="TIGR01097">
    <property type="entry name" value="PhnE"/>
    <property type="match status" value="1"/>
</dbReference>
<feature type="domain" description="ABC transmembrane type-1" evidence="8">
    <location>
        <begin position="68"/>
        <end position="265"/>
    </location>
</feature>
<comment type="similarity">
    <text evidence="7">Belongs to the binding-protein-dependent transport system permease family.</text>
</comment>
<dbReference type="EMBL" id="JAMJEV010000030">
    <property type="protein sequence ID" value="MDO0825686.1"/>
    <property type="molecule type" value="Genomic_DNA"/>
</dbReference>
<feature type="transmembrane region" description="Helical" evidence="7">
    <location>
        <begin position="192"/>
        <end position="211"/>
    </location>
</feature>
<feature type="transmembrane region" description="Helical" evidence="7">
    <location>
        <begin position="74"/>
        <end position="93"/>
    </location>
</feature>
<evidence type="ECO:0000256" key="7">
    <source>
        <dbReference type="RuleBase" id="RU363032"/>
    </source>
</evidence>
<evidence type="ECO:0000256" key="1">
    <source>
        <dbReference type="ARBA" id="ARBA00004651"/>
    </source>
</evidence>
<dbReference type="InterPro" id="IPR035906">
    <property type="entry name" value="MetI-like_sf"/>
</dbReference>
<keyword evidence="6 7" id="KW-0472">Membrane</keyword>
<keyword evidence="2 7" id="KW-0813">Transport</keyword>
<accession>A0ABT8QWG5</accession>
<evidence type="ECO:0000256" key="2">
    <source>
        <dbReference type="ARBA" id="ARBA00022448"/>
    </source>
</evidence>
<evidence type="ECO:0000313" key="9">
    <source>
        <dbReference type="EMBL" id="MDO0825686.1"/>
    </source>
</evidence>
<dbReference type="PANTHER" id="PTHR30043">
    <property type="entry name" value="PHOSPHONATES TRANSPORT SYSTEM PERMEASE PROTEIN"/>
    <property type="match status" value="1"/>
</dbReference>
<proteinExistence type="inferred from homology"/>
<feature type="transmembrane region" description="Helical" evidence="7">
    <location>
        <begin position="217"/>
        <end position="237"/>
    </location>
</feature>
<dbReference type="Proteomes" id="UP001176021">
    <property type="component" value="Unassembled WGS sequence"/>
</dbReference>
<feature type="transmembrane region" description="Helical" evidence="7">
    <location>
        <begin position="134"/>
        <end position="157"/>
    </location>
</feature>
<reference evidence="9" key="1">
    <citation type="submission" date="2022-05" db="EMBL/GenBank/DDBJ databases">
        <title>Expanded diversity of anoxic marine methylotrophy in a Black Sea sulfate reducing microorganism.</title>
        <authorList>
            <person name="Fischer P.Q."/>
            <person name="Stams A.J.M."/>
            <person name="Villanueva L."/>
            <person name="Sousa D.Z."/>
        </authorList>
    </citation>
    <scope>NUCLEOTIDE SEQUENCE</scope>
    <source>
        <strain evidence="9">P130</strain>
    </source>
</reference>
<evidence type="ECO:0000256" key="6">
    <source>
        <dbReference type="ARBA" id="ARBA00023136"/>
    </source>
</evidence>
<name>A0ABT8QWG5_9FIRM</name>
<comment type="caution">
    <text evidence="9">The sequence shown here is derived from an EMBL/GenBank/DDBJ whole genome shotgun (WGS) entry which is preliminary data.</text>
</comment>
<dbReference type="InterPro" id="IPR000515">
    <property type="entry name" value="MetI-like"/>
</dbReference>
<comment type="subcellular location">
    <subcellularLocation>
        <location evidence="1 7">Cell membrane</location>
        <topology evidence="1 7">Multi-pass membrane protein</topology>
    </subcellularLocation>
</comment>
<dbReference type="RefSeq" id="WP_302050176.1">
    <property type="nucleotide sequence ID" value="NZ_JAMJEV010000030.1"/>
</dbReference>
<evidence type="ECO:0000259" key="8">
    <source>
        <dbReference type="PROSITE" id="PS50928"/>
    </source>
</evidence>
<keyword evidence="4 7" id="KW-0812">Transmembrane</keyword>
<dbReference type="SUPFAM" id="SSF161098">
    <property type="entry name" value="MetI-like"/>
    <property type="match status" value="1"/>
</dbReference>
<organism evidence="9 10">
    <name type="scientific">Desulfosporosinus nitroreducens</name>
    <dbReference type="NCBI Taxonomy" id="2018668"/>
    <lineage>
        <taxon>Bacteria</taxon>
        <taxon>Bacillati</taxon>
        <taxon>Bacillota</taxon>
        <taxon>Clostridia</taxon>
        <taxon>Eubacteriales</taxon>
        <taxon>Desulfitobacteriaceae</taxon>
        <taxon>Desulfosporosinus</taxon>
    </lineage>
</organism>
<dbReference type="PROSITE" id="PS50928">
    <property type="entry name" value="ABC_TM1"/>
    <property type="match status" value="1"/>
</dbReference>
<sequence>MKQERSSILNWVITAVILGVVIISGIDTNFSPSEFLDPGNVKAMSRFTGGLWPPETSAVFLNNVFKLLLETVEISIVATVLAILFALPLSLFAMRPRGEEYSRKVSGSALWSFRWALYYLSRGFLALLRGVPELMWALVFVVAVGLGPFPGVLALMAHGTGILGKLYAEMFESVDQRLVEMARVGGMDDLKLLVMTRIPITLPMFLSYTIFRWECNMRSATLLGFVGAGGIGTQLMISMKLFMYQEVSTLIIAIFILVVLVELIGQYLRTRILDQNRPINANTLG</sequence>
<gene>
    <name evidence="9" type="primary">phnE</name>
    <name evidence="9" type="ORF">M8H41_23015</name>
</gene>
<keyword evidence="5 7" id="KW-1133">Transmembrane helix</keyword>
<evidence type="ECO:0000313" key="10">
    <source>
        <dbReference type="Proteomes" id="UP001176021"/>
    </source>
</evidence>
<evidence type="ECO:0000256" key="3">
    <source>
        <dbReference type="ARBA" id="ARBA00022475"/>
    </source>
</evidence>
<feature type="transmembrane region" description="Helical" evidence="7">
    <location>
        <begin position="249"/>
        <end position="268"/>
    </location>
</feature>
<dbReference type="InterPro" id="IPR005769">
    <property type="entry name" value="PhnE/PtxC"/>
</dbReference>